<reference evidence="2" key="1">
    <citation type="journal article" date="2023" name="PLoS Negl. Trop. Dis.">
        <title>A genome sequence for Biomphalaria pfeifferi, the major vector snail for the human-infecting parasite Schistosoma mansoni.</title>
        <authorList>
            <person name="Bu L."/>
            <person name="Lu L."/>
            <person name="Laidemitt M.R."/>
            <person name="Zhang S.M."/>
            <person name="Mutuku M."/>
            <person name="Mkoji G."/>
            <person name="Steinauer M."/>
            <person name="Loker E.S."/>
        </authorList>
    </citation>
    <scope>NUCLEOTIDE SEQUENCE</scope>
    <source>
        <strain evidence="2">KasaAsao</strain>
    </source>
</reference>
<name>A0AAD8FEY4_BIOPF</name>
<dbReference type="EMBL" id="JASAOG010000028">
    <property type="protein sequence ID" value="KAK0061925.1"/>
    <property type="molecule type" value="Genomic_DNA"/>
</dbReference>
<feature type="non-terminal residue" evidence="2">
    <location>
        <position position="53"/>
    </location>
</feature>
<evidence type="ECO:0000256" key="1">
    <source>
        <dbReference type="SAM" id="SignalP"/>
    </source>
</evidence>
<feature type="chain" id="PRO_5042088105" evidence="1">
    <location>
        <begin position="21"/>
        <end position="53"/>
    </location>
</feature>
<organism evidence="2 3">
    <name type="scientific">Biomphalaria pfeifferi</name>
    <name type="common">Bloodfluke planorb</name>
    <name type="synonym">Freshwater snail</name>
    <dbReference type="NCBI Taxonomy" id="112525"/>
    <lineage>
        <taxon>Eukaryota</taxon>
        <taxon>Metazoa</taxon>
        <taxon>Spiralia</taxon>
        <taxon>Lophotrochozoa</taxon>
        <taxon>Mollusca</taxon>
        <taxon>Gastropoda</taxon>
        <taxon>Heterobranchia</taxon>
        <taxon>Euthyneura</taxon>
        <taxon>Panpulmonata</taxon>
        <taxon>Hygrophila</taxon>
        <taxon>Lymnaeoidea</taxon>
        <taxon>Planorbidae</taxon>
        <taxon>Biomphalaria</taxon>
    </lineage>
</organism>
<gene>
    <name evidence="2" type="ORF">Bpfe_008840</name>
</gene>
<reference evidence="2" key="2">
    <citation type="submission" date="2023-04" db="EMBL/GenBank/DDBJ databases">
        <authorList>
            <person name="Bu L."/>
            <person name="Lu L."/>
            <person name="Laidemitt M.R."/>
            <person name="Zhang S.M."/>
            <person name="Mutuku M."/>
            <person name="Mkoji G."/>
            <person name="Steinauer M."/>
            <person name="Loker E.S."/>
        </authorList>
    </citation>
    <scope>NUCLEOTIDE SEQUENCE</scope>
    <source>
        <strain evidence="2">KasaAsao</strain>
        <tissue evidence="2">Whole Snail</tissue>
    </source>
</reference>
<dbReference type="Proteomes" id="UP001233172">
    <property type="component" value="Unassembled WGS sequence"/>
</dbReference>
<sequence length="53" mass="5467">RMNFAFLLLVLCCALVYVGAVANWVTDDVVADDGIAKRIGKTAIGTLQGGGLG</sequence>
<protein>
    <submittedName>
        <fullName evidence="2">Uncharacterized protein</fullName>
    </submittedName>
</protein>
<comment type="caution">
    <text evidence="2">The sequence shown here is derived from an EMBL/GenBank/DDBJ whole genome shotgun (WGS) entry which is preliminary data.</text>
</comment>
<proteinExistence type="predicted"/>
<keyword evidence="3" id="KW-1185">Reference proteome</keyword>
<feature type="signal peptide" evidence="1">
    <location>
        <begin position="1"/>
        <end position="20"/>
    </location>
</feature>
<accession>A0AAD8FEY4</accession>
<keyword evidence="1" id="KW-0732">Signal</keyword>
<evidence type="ECO:0000313" key="3">
    <source>
        <dbReference type="Proteomes" id="UP001233172"/>
    </source>
</evidence>
<evidence type="ECO:0000313" key="2">
    <source>
        <dbReference type="EMBL" id="KAK0061925.1"/>
    </source>
</evidence>
<dbReference type="AlphaFoldDB" id="A0AAD8FEY4"/>